<evidence type="ECO:0000313" key="4">
    <source>
        <dbReference type="Proteomes" id="UP000663877"/>
    </source>
</evidence>
<dbReference type="Proteomes" id="UP000663877">
    <property type="component" value="Unassembled WGS sequence"/>
</dbReference>
<evidence type="ECO:0000313" key="1">
    <source>
        <dbReference type="EMBL" id="CAF1569742.1"/>
    </source>
</evidence>
<evidence type="ECO:0000313" key="2">
    <source>
        <dbReference type="EMBL" id="CAF1668363.1"/>
    </source>
</evidence>
<keyword evidence="3" id="KW-1185">Reference proteome</keyword>
<organism evidence="1 4">
    <name type="scientific">Adineta steineri</name>
    <dbReference type="NCBI Taxonomy" id="433720"/>
    <lineage>
        <taxon>Eukaryota</taxon>
        <taxon>Metazoa</taxon>
        <taxon>Spiralia</taxon>
        <taxon>Gnathifera</taxon>
        <taxon>Rotifera</taxon>
        <taxon>Eurotatoria</taxon>
        <taxon>Bdelloidea</taxon>
        <taxon>Adinetida</taxon>
        <taxon>Adinetidae</taxon>
        <taxon>Adineta</taxon>
    </lineage>
</organism>
<dbReference type="Proteomes" id="UP000663832">
    <property type="component" value="Unassembled WGS sequence"/>
</dbReference>
<dbReference type="AlphaFoldDB" id="A0A815YEE3"/>
<name>A0A815YEE3_9BILA</name>
<sequence length="32" mass="3583">SSYGTEIHQGCIRSIQISSKRFLTADGRMKVI</sequence>
<gene>
    <name evidence="1" type="ORF">BJG266_LOCUS47647</name>
    <name evidence="2" type="ORF">QVE165_LOCUS64689</name>
</gene>
<dbReference type="EMBL" id="CAJNOM010006132">
    <property type="protein sequence ID" value="CAF1668363.1"/>
    <property type="molecule type" value="Genomic_DNA"/>
</dbReference>
<proteinExistence type="predicted"/>
<dbReference type="EMBL" id="CAJNOI010005723">
    <property type="protein sequence ID" value="CAF1569742.1"/>
    <property type="molecule type" value="Genomic_DNA"/>
</dbReference>
<comment type="caution">
    <text evidence="1">The sequence shown here is derived from an EMBL/GenBank/DDBJ whole genome shotgun (WGS) entry which is preliminary data.</text>
</comment>
<reference evidence="1" key="1">
    <citation type="submission" date="2021-02" db="EMBL/GenBank/DDBJ databases">
        <authorList>
            <person name="Nowell W R."/>
        </authorList>
    </citation>
    <scope>NUCLEOTIDE SEQUENCE</scope>
</reference>
<accession>A0A815YEE3</accession>
<feature type="non-terminal residue" evidence="1">
    <location>
        <position position="1"/>
    </location>
</feature>
<protein>
    <submittedName>
        <fullName evidence="1">Uncharacterized protein</fullName>
    </submittedName>
</protein>
<evidence type="ECO:0000313" key="3">
    <source>
        <dbReference type="Proteomes" id="UP000663832"/>
    </source>
</evidence>